<reference evidence="2 3" key="2">
    <citation type="journal article" date="2012" name="Int. J. Syst. Evol. Microbiol.">
        <title>Magnetococcus marinus gen. nov., sp. nov., a marine, magnetotactic bacterium that represents a novel lineage (Magnetococcaceae fam. nov.; Magnetococcales ord. nov.) at the base of the Alphaproteobacteria.</title>
        <authorList>
            <person name="Bazylinski D.A."/>
            <person name="Williams T.J."/>
            <person name="Lefevre C.T."/>
            <person name="Berg R.J."/>
            <person name="Zhang C.L."/>
            <person name="Bowser S.S."/>
            <person name="Dean A.J."/>
            <person name="Beveridge T.J."/>
        </authorList>
    </citation>
    <scope>NUCLEOTIDE SEQUENCE [LARGE SCALE GENOMIC DNA]</scope>
    <source>
        <strain evidence="3">ATCC BAA-1437 / JCM 17883 / MC-1</strain>
    </source>
</reference>
<dbReference type="GO" id="GO:0006935">
    <property type="term" value="P:chemotaxis"/>
    <property type="evidence" value="ECO:0007669"/>
    <property type="project" value="InterPro"/>
</dbReference>
<dbReference type="InterPro" id="IPR002545">
    <property type="entry name" value="CheW-lke_dom"/>
</dbReference>
<dbReference type="eggNOG" id="COG0835">
    <property type="taxonomic scope" value="Bacteria"/>
</dbReference>
<dbReference type="RefSeq" id="WP_011712746.1">
    <property type="nucleotide sequence ID" value="NC_008576.1"/>
</dbReference>
<dbReference type="Gene3D" id="2.40.50.180">
    <property type="entry name" value="CheA-289, Domain 4"/>
    <property type="match status" value="1"/>
</dbReference>
<gene>
    <name evidence="2" type="ordered locus">Mmc1_1071</name>
</gene>
<protein>
    <submittedName>
        <fullName evidence="2">CheW protein</fullName>
    </submittedName>
</protein>
<name>A0L6J6_MAGMM</name>
<organism evidence="2 3">
    <name type="scientific">Magnetococcus marinus (strain ATCC BAA-1437 / JCM 17883 / MC-1)</name>
    <dbReference type="NCBI Taxonomy" id="156889"/>
    <lineage>
        <taxon>Bacteria</taxon>
        <taxon>Pseudomonadati</taxon>
        <taxon>Pseudomonadota</taxon>
        <taxon>Magnetococcia</taxon>
        <taxon>Magnetococcales</taxon>
        <taxon>Magnetococcaceae</taxon>
        <taxon>Magnetococcus</taxon>
    </lineage>
</organism>
<dbReference type="Gene3D" id="2.30.30.40">
    <property type="entry name" value="SH3 Domains"/>
    <property type="match status" value="1"/>
</dbReference>
<dbReference type="HOGENOM" id="CLU_048995_3_2_5"/>
<dbReference type="OrthoDB" id="9794382at2"/>
<reference evidence="3" key="1">
    <citation type="journal article" date="2009" name="Appl. Environ. Microbiol.">
        <title>Complete genome sequence of the chemolithoautotrophic marine magnetotactic coccus strain MC-1.</title>
        <authorList>
            <person name="Schubbe S."/>
            <person name="Williams T.J."/>
            <person name="Xie G."/>
            <person name="Kiss H.E."/>
            <person name="Brettin T.S."/>
            <person name="Martinez D."/>
            <person name="Ross C.A."/>
            <person name="Schuler D."/>
            <person name="Cox B.L."/>
            <person name="Nealson K.H."/>
            <person name="Bazylinski D.A."/>
        </authorList>
    </citation>
    <scope>NUCLEOTIDE SEQUENCE [LARGE SCALE GENOMIC DNA]</scope>
    <source>
        <strain evidence="3">ATCC BAA-1437 / JCM 17883 / MC-1</strain>
    </source>
</reference>
<evidence type="ECO:0000313" key="3">
    <source>
        <dbReference type="Proteomes" id="UP000002586"/>
    </source>
</evidence>
<keyword evidence="3" id="KW-1185">Reference proteome</keyword>
<dbReference type="GO" id="GO:0005829">
    <property type="term" value="C:cytosol"/>
    <property type="evidence" value="ECO:0007669"/>
    <property type="project" value="TreeGrafter"/>
</dbReference>
<evidence type="ECO:0000259" key="1">
    <source>
        <dbReference type="PROSITE" id="PS50851"/>
    </source>
</evidence>
<dbReference type="SUPFAM" id="SSF50341">
    <property type="entry name" value="CheW-like"/>
    <property type="match status" value="1"/>
</dbReference>
<feature type="domain" description="CheW-like" evidence="1">
    <location>
        <begin position="1"/>
        <end position="162"/>
    </location>
</feature>
<dbReference type="KEGG" id="mgm:Mmc1_1071"/>
<dbReference type="InterPro" id="IPR039315">
    <property type="entry name" value="CheW"/>
</dbReference>
<dbReference type="PROSITE" id="PS50851">
    <property type="entry name" value="CHEW"/>
    <property type="match status" value="1"/>
</dbReference>
<dbReference type="AlphaFoldDB" id="A0L6J6"/>
<dbReference type="Proteomes" id="UP000002586">
    <property type="component" value="Chromosome"/>
</dbReference>
<dbReference type="EMBL" id="CP000471">
    <property type="protein sequence ID" value="ABK43589.1"/>
    <property type="molecule type" value="Genomic_DNA"/>
</dbReference>
<dbReference type="STRING" id="156889.Mmc1_1071"/>
<dbReference type="GO" id="GO:0007165">
    <property type="term" value="P:signal transduction"/>
    <property type="evidence" value="ECO:0007669"/>
    <property type="project" value="InterPro"/>
</dbReference>
<accession>A0L6J6</accession>
<sequence>MVLCTFRLGDVSMGIDIRMVQEIKRCYGSTPVPGSPNYIRGMLNNRGRVTTLYDLRNRLGWLGGSEEESSDPRKEFAIILKTRSHVRQIDEELAHTTVFWNDSVALIVDQLGGVLEVSGQQLRPSPANMAGISAQFISAVVQQQKDLLVILDVPHILGFDPQEEIKKLAEV</sequence>
<proteinExistence type="predicted"/>
<dbReference type="Pfam" id="PF01584">
    <property type="entry name" value="CheW"/>
    <property type="match status" value="1"/>
</dbReference>
<dbReference type="SMART" id="SM00260">
    <property type="entry name" value="CheW"/>
    <property type="match status" value="1"/>
</dbReference>
<dbReference type="PANTHER" id="PTHR22617">
    <property type="entry name" value="CHEMOTAXIS SENSOR HISTIDINE KINASE-RELATED"/>
    <property type="match status" value="1"/>
</dbReference>
<dbReference type="InterPro" id="IPR036061">
    <property type="entry name" value="CheW-like_dom_sf"/>
</dbReference>
<dbReference type="PANTHER" id="PTHR22617:SF23">
    <property type="entry name" value="CHEMOTAXIS PROTEIN CHEW"/>
    <property type="match status" value="1"/>
</dbReference>
<evidence type="ECO:0000313" key="2">
    <source>
        <dbReference type="EMBL" id="ABK43589.1"/>
    </source>
</evidence>